<comment type="caution">
    <text evidence="1">The sequence shown here is derived from an EMBL/GenBank/DDBJ whole genome shotgun (WGS) entry which is preliminary data.</text>
</comment>
<proteinExistence type="predicted"/>
<organism evidence="1 2">
    <name type="scientific">Macrosiphum euphorbiae</name>
    <name type="common">potato aphid</name>
    <dbReference type="NCBI Taxonomy" id="13131"/>
    <lineage>
        <taxon>Eukaryota</taxon>
        <taxon>Metazoa</taxon>
        <taxon>Ecdysozoa</taxon>
        <taxon>Arthropoda</taxon>
        <taxon>Hexapoda</taxon>
        <taxon>Insecta</taxon>
        <taxon>Pterygota</taxon>
        <taxon>Neoptera</taxon>
        <taxon>Paraneoptera</taxon>
        <taxon>Hemiptera</taxon>
        <taxon>Sternorrhyncha</taxon>
        <taxon>Aphidomorpha</taxon>
        <taxon>Aphidoidea</taxon>
        <taxon>Aphididae</taxon>
        <taxon>Macrosiphini</taxon>
        <taxon>Macrosiphum</taxon>
    </lineage>
</organism>
<dbReference type="Proteomes" id="UP001160148">
    <property type="component" value="Unassembled WGS sequence"/>
</dbReference>
<dbReference type="AlphaFoldDB" id="A0AAV0WEY6"/>
<evidence type="ECO:0000313" key="2">
    <source>
        <dbReference type="Proteomes" id="UP001160148"/>
    </source>
</evidence>
<gene>
    <name evidence="1" type="ORF">MEUPH1_LOCUS10456</name>
</gene>
<name>A0AAV0WEY6_9HEMI</name>
<reference evidence="1 2" key="1">
    <citation type="submission" date="2023-01" db="EMBL/GenBank/DDBJ databases">
        <authorList>
            <person name="Whitehead M."/>
        </authorList>
    </citation>
    <scope>NUCLEOTIDE SEQUENCE [LARGE SCALE GENOMIC DNA]</scope>
</reference>
<keyword evidence="2" id="KW-1185">Reference proteome</keyword>
<protein>
    <submittedName>
        <fullName evidence="1">Uncharacterized protein</fullName>
    </submittedName>
</protein>
<dbReference type="EMBL" id="CARXXK010000002">
    <property type="protein sequence ID" value="CAI6354455.1"/>
    <property type="molecule type" value="Genomic_DNA"/>
</dbReference>
<accession>A0AAV0WEY6</accession>
<evidence type="ECO:0000313" key="1">
    <source>
        <dbReference type="EMBL" id="CAI6354455.1"/>
    </source>
</evidence>
<sequence length="96" mass="11192">MMQRLRVRFRAAADAVMVGYHNHAVYCNETQVLLRFDVLDIDVPVVEVRRLFEGELSDVKLPEDYCFKLTNSSGPSTRTVLRPERLYVCQQVLQFK</sequence>